<dbReference type="Proteomes" id="UP000317365">
    <property type="component" value="Chromosome"/>
</dbReference>
<evidence type="ECO:0000259" key="13">
    <source>
        <dbReference type="PROSITE" id="PS50109"/>
    </source>
</evidence>
<dbReference type="KEGG" id="rhg:EXZ61_05295"/>
<dbReference type="InterPro" id="IPR005467">
    <property type="entry name" value="His_kinase_dom"/>
</dbReference>
<comment type="catalytic activity">
    <reaction evidence="1">
        <text>ATP + protein L-histidine = ADP + protein N-phospho-L-histidine.</text>
        <dbReference type="EC" id="2.7.13.3"/>
    </reaction>
</comment>
<accession>A0A515ELU5</accession>
<dbReference type="AlphaFoldDB" id="A0A515ELU5"/>
<dbReference type="CDD" id="cd00075">
    <property type="entry name" value="HATPase"/>
    <property type="match status" value="1"/>
</dbReference>
<feature type="transmembrane region" description="Helical" evidence="12">
    <location>
        <begin position="170"/>
        <end position="190"/>
    </location>
</feature>
<keyword evidence="6" id="KW-0547">Nucleotide-binding</keyword>
<dbReference type="GO" id="GO:0007234">
    <property type="term" value="P:osmosensory signaling via phosphorelay pathway"/>
    <property type="evidence" value="ECO:0007669"/>
    <property type="project" value="TreeGrafter"/>
</dbReference>
<dbReference type="CDD" id="cd00082">
    <property type="entry name" value="HisKA"/>
    <property type="match status" value="1"/>
</dbReference>
<evidence type="ECO:0000256" key="3">
    <source>
        <dbReference type="ARBA" id="ARBA00012438"/>
    </source>
</evidence>
<dbReference type="SMART" id="SM00387">
    <property type="entry name" value="HATPase_c"/>
    <property type="match status" value="1"/>
</dbReference>
<dbReference type="EMBL" id="CP036282">
    <property type="protein sequence ID" value="QDL53640.1"/>
    <property type="molecule type" value="Genomic_DNA"/>
</dbReference>
<dbReference type="InterPro" id="IPR003661">
    <property type="entry name" value="HisK_dim/P_dom"/>
</dbReference>
<feature type="domain" description="Histidine kinase" evidence="13">
    <location>
        <begin position="344"/>
        <end position="562"/>
    </location>
</feature>
<dbReference type="Pfam" id="PF25323">
    <property type="entry name" value="6TM_PilS"/>
    <property type="match status" value="1"/>
</dbReference>
<dbReference type="Gene3D" id="3.30.450.20">
    <property type="entry name" value="PAS domain"/>
    <property type="match status" value="1"/>
</dbReference>
<dbReference type="Gene3D" id="3.30.565.10">
    <property type="entry name" value="Histidine kinase-like ATPase, C-terminal domain"/>
    <property type="match status" value="1"/>
</dbReference>
<dbReference type="PROSITE" id="PS50109">
    <property type="entry name" value="HIS_KIN"/>
    <property type="match status" value="1"/>
</dbReference>
<dbReference type="PANTHER" id="PTHR42878:SF7">
    <property type="entry name" value="SENSOR HISTIDINE KINASE GLRK"/>
    <property type="match status" value="1"/>
</dbReference>
<feature type="transmembrane region" description="Helical" evidence="12">
    <location>
        <begin position="64"/>
        <end position="83"/>
    </location>
</feature>
<dbReference type="CDD" id="cd00130">
    <property type="entry name" value="PAS"/>
    <property type="match status" value="1"/>
</dbReference>
<proteinExistence type="predicted"/>
<dbReference type="SUPFAM" id="SSF47384">
    <property type="entry name" value="Homodimeric domain of signal transducing histidine kinase"/>
    <property type="match status" value="1"/>
</dbReference>
<dbReference type="GO" id="GO:0000156">
    <property type="term" value="F:phosphorelay response regulator activity"/>
    <property type="evidence" value="ECO:0007669"/>
    <property type="project" value="TreeGrafter"/>
</dbReference>
<keyword evidence="10" id="KW-0902">Two-component regulatory system</keyword>
<organism evidence="15 16">
    <name type="scientific">Rhodoferax aquaticus</name>
    <dbReference type="NCBI Taxonomy" id="2527691"/>
    <lineage>
        <taxon>Bacteria</taxon>
        <taxon>Pseudomonadati</taxon>
        <taxon>Pseudomonadota</taxon>
        <taxon>Betaproteobacteria</taxon>
        <taxon>Burkholderiales</taxon>
        <taxon>Comamonadaceae</taxon>
        <taxon>Rhodoferax</taxon>
    </lineage>
</organism>
<evidence type="ECO:0000313" key="16">
    <source>
        <dbReference type="Proteomes" id="UP000317365"/>
    </source>
</evidence>
<evidence type="ECO:0000256" key="12">
    <source>
        <dbReference type="SAM" id="Phobius"/>
    </source>
</evidence>
<dbReference type="Pfam" id="PF00512">
    <property type="entry name" value="HisKA"/>
    <property type="match status" value="1"/>
</dbReference>
<reference evidence="16" key="1">
    <citation type="submission" date="2019-02" db="EMBL/GenBank/DDBJ databases">
        <title>Complete genome sequence of Rhodoferax sp. Gr-4.</title>
        <authorList>
            <person name="Jin L."/>
        </authorList>
    </citation>
    <scope>NUCLEOTIDE SEQUENCE [LARGE SCALE GENOMIC DNA]</scope>
    <source>
        <strain evidence="16">Gr-4</strain>
    </source>
</reference>
<dbReference type="InterPro" id="IPR036097">
    <property type="entry name" value="HisK_dim/P_sf"/>
</dbReference>
<dbReference type="EC" id="2.7.13.3" evidence="3"/>
<keyword evidence="8" id="KW-0067">ATP-binding</keyword>
<dbReference type="Pfam" id="PF13188">
    <property type="entry name" value="PAS_8"/>
    <property type="match status" value="1"/>
</dbReference>
<keyword evidence="7" id="KW-0418">Kinase</keyword>
<dbReference type="Pfam" id="PF02518">
    <property type="entry name" value="HATPase_c"/>
    <property type="match status" value="1"/>
</dbReference>
<evidence type="ECO:0000256" key="6">
    <source>
        <dbReference type="ARBA" id="ARBA00022741"/>
    </source>
</evidence>
<keyword evidence="16" id="KW-1185">Reference proteome</keyword>
<evidence type="ECO:0000256" key="2">
    <source>
        <dbReference type="ARBA" id="ARBA00004141"/>
    </source>
</evidence>
<keyword evidence="5 12" id="KW-0812">Transmembrane</keyword>
<evidence type="ECO:0000256" key="10">
    <source>
        <dbReference type="ARBA" id="ARBA00023012"/>
    </source>
</evidence>
<dbReference type="SUPFAM" id="SSF55785">
    <property type="entry name" value="PYP-like sensor domain (PAS domain)"/>
    <property type="match status" value="1"/>
</dbReference>
<evidence type="ECO:0000256" key="9">
    <source>
        <dbReference type="ARBA" id="ARBA00022989"/>
    </source>
</evidence>
<evidence type="ECO:0000259" key="14">
    <source>
        <dbReference type="PROSITE" id="PS50112"/>
    </source>
</evidence>
<reference evidence="16" key="2">
    <citation type="journal article" date="2020" name="Int. J. Syst. Evol. Microbiol.">
        <title>Genomic insights into a novel species Rhodoferax aquaticus sp. nov., isolated from freshwater.</title>
        <authorList>
            <person name="Li T."/>
            <person name="Zhuo Y."/>
            <person name="Jin C.Z."/>
            <person name="Wu X."/>
            <person name="Ko S.R."/>
            <person name="Jin F.J."/>
            <person name="Ahn C.Y."/>
            <person name="Oh H.M."/>
            <person name="Lee H.G."/>
            <person name="Jin L."/>
        </authorList>
    </citation>
    <scope>NUCLEOTIDE SEQUENCE [LARGE SCALE GENOMIC DNA]</scope>
    <source>
        <strain evidence="16">Gr-4</strain>
    </source>
</reference>
<dbReference type="GO" id="GO:0000155">
    <property type="term" value="F:phosphorelay sensor kinase activity"/>
    <property type="evidence" value="ECO:0007669"/>
    <property type="project" value="InterPro"/>
</dbReference>
<dbReference type="PANTHER" id="PTHR42878">
    <property type="entry name" value="TWO-COMPONENT HISTIDINE KINASE"/>
    <property type="match status" value="1"/>
</dbReference>
<feature type="transmembrane region" description="Helical" evidence="12">
    <location>
        <begin position="95"/>
        <end position="112"/>
    </location>
</feature>
<evidence type="ECO:0000256" key="8">
    <source>
        <dbReference type="ARBA" id="ARBA00022840"/>
    </source>
</evidence>
<dbReference type="GO" id="GO:0005524">
    <property type="term" value="F:ATP binding"/>
    <property type="evidence" value="ECO:0007669"/>
    <property type="project" value="UniProtKB-KW"/>
</dbReference>
<dbReference type="SUPFAM" id="SSF55874">
    <property type="entry name" value="ATPase domain of HSP90 chaperone/DNA topoisomerase II/histidine kinase"/>
    <property type="match status" value="1"/>
</dbReference>
<dbReference type="InterPro" id="IPR036890">
    <property type="entry name" value="HATPase_C_sf"/>
</dbReference>
<dbReference type="RefSeq" id="WP_142809727.1">
    <property type="nucleotide sequence ID" value="NZ_CP036282.1"/>
</dbReference>
<dbReference type="PROSITE" id="PS50112">
    <property type="entry name" value="PAS"/>
    <property type="match status" value="1"/>
</dbReference>
<evidence type="ECO:0000256" key="5">
    <source>
        <dbReference type="ARBA" id="ARBA00022692"/>
    </source>
</evidence>
<dbReference type="Gene3D" id="1.10.287.130">
    <property type="match status" value="1"/>
</dbReference>
<gene>
    <name evidence="15" type="ORF">EXZ61_05295</name>
</gene>
<dbReference type="InterPro" id="IPR035965">
    <property type="entry name" value="PAS-like_dom_sf"/>
</dbReference>
<protein>
    <recommendedName>
        <fullName evidence="3">histidine kinase</fullName>
        <ecNumber evidence="3">2.7.13.3</ecNumber>
    </recommendedName>
</protein>
<keyword evidence="11 12" id="KW-0472">Membrane</keyword>
<dbReference type="InterPro" id="IPR003594">
    <property type="entry name" value="HATPase_dom"/>
</dbReference>
<dbReference type="InterPro" id="IPR000014">
    <property type="entry name" value="PAS"/>
</dbReference>
<keyword evidence="9 12" id="KW-1133">Transmembrane helix</keyword>
<keyword evidence="4" id="KW-0808">Transferase</keyword>
<feature type="domain" description="PAS" evidence="14">
    <location>
        <begin position="211"/>
        <end position="247"/>
    </location>
</feature>
<feature type="transmembrane region" description="Helical" evidence="12">
    <location>
        <begin position="124"/>
        <end position="150"/>
    </location>
</feature>
<evidence type="ECO:0000256" key="11">
    <source>
        <dbReference type="ARBA" id="ARBA00023136"/>
    </source>
</evidence>
<comment type="subcellular location">
    <subcellularLocation>
        <location evidence="2">Membrane</location>
        <topology evidence="2">Multi-pass membrane protein</topology>
    </subcellularLocation>
</comment>
<dbReference type="SMART" id="SM00388">
    <property type="entry name" value="HisKA"/>
    <property type="match status" value="1"/>
</dbReference>
<sequence>MASADPLHSWLGPTEIETLTPELREPYEFERLWQGFMTARLTLGTVLLALQAGLFISSTSHSKALVAICLAYFIGTVASKMSGKPARLGKSFNRTWGALVGLDVLVFSVLQLMQGTSINYTPLFALPILLASVLGTLRLALGTAAGVSMLLLANTSWNYLQNPGDATSSFVQAALSGVGYFVIAFLAQQLSARIASEGKRALHNQLAASVQRQVNELVIESMPEGVLIVDRRGRVRAANPAARAFLGPREDVRIPVFDLKDEPGWMPLLNLTQLSVATGQSHEEDVTLRMRGQGPRKIRARTSLAAPFSPDGDSLCVLFLQDQRELEARMRTEKLASMGRMSTAVAHEIRNPLAAIVQANALLDEDLTDPRLKKLTAMVGQNAKRLEKIVDDILNVSRVQTESEAVTLSVVNLHEATLQTCSDWAAQNKVQKRVSVDLPESSLLVRFDNEHLRRMLVNLLDNALRYATTQAQAIQINTREHSDQRAMLSVWSDGPPMDKSVERHLFEPFFSSESRSSGLGLFICRQMCERHGATIFYQRNSRNARGQWVEGNEFVITMHTTPLPARATQSETQTTPWQTTLY</sequence>
<evidence type="ECO:0000256" key="1">
    <source>
        <dbReference type="ARBA" id="ARBA00000085"/>
    </source>
</evidence>
<dbReference type="GO" id="GO:0030295">
    <property type="term" value="F:protein kinase activator activity"/>
    <property type="evidence" value="ECO:0007669"/>
    <property type="project" value="TreeGrafter"/>
</dbReference>
<evidence type="ECO:0000313" key="15">
    <source>
        <dbReference type="EMBL" id="QDL53640.1"/>
    </source>
</evidence>
<dbReference type="GO" id="GO:0016020">
    <property type="term" value="C:membrane"/>
    <property type="evidence" value="ECO:0007669"/>
    <property type="project" value="UniProtKB-SubCell"/>
</dbReference>
<dbReference type="InterPro" id="IPR050351">
    <property type="entry name" value="BphY/WalK/GraS-like"/>
</dbReference>
<evidence type="ECO:0000256" key="4">
    <source>
        <dbReference type="ARBA" id="ARBA00022679"/>
    </source>
</evidence>
<name>A0A515ELU5_9BURK</name>
<evidence type="ECO:0000256" key="7">
    <source>
        <dbReference type="ARBA" id="ARBA00022777"/>
    </source>
</evidence>